<sequence>MTTEELNQAYNYFTQPNIQTYIEAEVAHTSRNRFERDYAEFTGNQPLPVDTNSKPYFVLAPNANKWGIELRIYFTEDEDNIPEFLDALATSNTRPGYEMYDKRINNNELINYLLSRGFTLG</sequence>
<gene>
    <name evidence="1" type="ORF">MKO06_12910</name>
</gene>
<reference evidence="1" key="1">
    <citation type="submission" date="2022-07" db="EMBL/GenBank/DDBJ databases">
        <title>Gramela sediminis sp. nov., isolated from deep-sea sediment of the Indian Ocean.</title>
        <authorList>
            <person name="Shi H."/>
        </authorList>
    </citation>
    <scope>NUCLEOTIDE SEQUENCE</scope>
    <source>
        <strain evidence="1">GC03-9</strain>
    </source>
</reference>
<comment type="caution">
    <text evidence="1">The sequence shown here is derived from an EMBL/GenBank/DDBJ whole genome shotgun (WGS) entry which is preliminary data.</text>
</comment>
<keyword evidence="2" id="KW-1185">Reference proteome</keyword>
<dbReference type="Proteomes" id="UP001155280">
    <property type="component" value="Unassembled WGS sequence"/>
</dbReference>
<dbReference type="RefSeq" id="WP_241552484.1">
    <property type="nucleotide sequence ID" value="NZ_JANCNS010000003.1"/>
</dbReference>
<dbReference type="AlphaFoldDB" id="A0A9X2R9G1"/>
<protein>
    <submittedName>
        <fullName evidence="1">Uncharacterized protein</fullName>
    </submittedName>
</protein>
<evidence type="ECO:0000313" key="1">
    <source>
        <dbReference type="EMBL" id="MCP9200813.1"/>
    </source>
</evidence>
<proteinExistence type="predicted"/>
<name>A0A9X2R9G1_9FLAO</name>
<organism evidence="1 2">
    <name type="scientific">Christiangramia oceanisediminis</name>
    <dbReference type="NCBI Taxonomy" id="2920386"/>
    <lineage>
        <taxon>Bacteria</taxon>
        <taxon>Pseudomonadati</taxon>
        <taxon>Bacteroidota</taxon>
        <taxon>Flavobacteriia</taxon>
        <taxon>Flavobacteriales</taxon>
        <taxon>Flavobacteriaceae</taxon>
        <taxon>Christiangramia</taxon>
    </lineage>
</organism>
<accession>A0A9X2R9G1</accession>
<dbReference type="EMBL" id="JANCNS010000003">
    <property type="protein sequence ID" value="MCP9200813.1"/>
    <property type="molecule type" value="Genomic_DNA"/>
</dbReference>
<evidence type="ECO:0000313" key="2">
    <source>
        <dbReference type="Proteomes" id="UP001155280"/>
    </source>
</evidence>